<sequence length="392" mass="43846">MTITVPIYSLPLPASSHNPSQASRKRKRRGHIEDAATEDGYSTQEQSEEGNIEYTAVLTPDERTQRRLAGQPLDSPPPPFPFPHASLRQVYPPKGQLKNGITGIGDKPTTTPDETHVSLRAQHLAAMTSALHKCLMQKDFRRASRALALILRTEVAGSTVDIRQGGLWGAGAEALLQGNMSDVAMPISRKNFERVKTFYDKLALQYPWQRRWPNITNAQDFKSAMFALWIYTACAESKRLQNVDETVQSDMSHSPSRSELRAKRWELSEAERIAQEMDTLMSTIPFIDHLDLIRLRGMVALWVAGLVEALDLLEAESESNRSMQDQDMHSLWLTGAGVDEHEAGLVTLSNKSSQKADHARDLASNMFAKLRDRDEYAHDDSGNESNISSTYS</sequence>
<comment type="caution">
    <text evidence="1">The sequence shown here is derived from an EMBL/GenBank/DDBJ whole genome shotgun (WGS) entry which is preliminary data.</text>
</comment>
<proteinExistence type="predicted"/>
<organism evidence="1 2">
    <name type="scientific">Neophaeococcomyces mojaviensis</name>
    <dbReference type="NCBI Taxonomy" id="3383035"/>
    <lineage>
        <taxon>Eukaryota</taxon>
        <taxon>Fungi</taxon>
        <taxon>Dikarya</taxon>
        <taxon>Ascomycota</taxon>
        <taxon>Pezizomycotina</taxon>
        <taxon>Eurotiomycetes</taxon>
        <taxon>Chaetothyriomycetidae</taxon>
        <taxon>Chaetothyriales</taxon>
        <taxon>Chaetothyriales incertae sedis</taxon>
        <taxon>Neophaeococcomyces</taxon>
    </lineage>
</organism>
<dbReference type="Proteomes" id="UP001172386">
    <property type="component" value="Unassembled WGS sequence"/>
</dbReference>
<evidence type="ECO:0000313" key="1">
    <source>
        <dbReference type="EMBL" id="KAJ9658311.1"/>
    </source>
</evidence>
<reference evidence="1" key="1">
    <citation type="submission" date="2022-10" db="EMBL/GenBank/DDBJ databases">
        <title>Culturing micro-colonial fungi from biological soil crusts in the Mojave desert and describing Neophaeococcomyces mojavensis, and introducing the new genera and species Taxawa tesnikishii.</title>
        <authorList>
            <person name="Kurbessoian T."/>
            <person name="Stajich J.E."/>
        </authorList>
    </citation>
    <scope>NUCLEOTIDE SEQUENCE</scope>
    <source>
        <strain evidence="1">JES_112</strain>
    </source>
</reference>
<name>A0ACC3AAD9_9EURO</name>
<dbReference type="EMBL" id="JAPDRQ010000052">
    <property type="protein sequence ID" value="KAJ9658311.1"/>
    <property type="molecule type" value="Genomic_DNA"/>
</dbReference>
<evidence type="ECO:0000313" key="2">
    <source>
        <dbReference type="Proteomes" id="UP001172386"/>
    </source>
</evidence>
<keyword evidence="2" id="KW-1185">Reference proteome</keyword>
<protein>
    <submittedName>
        <fullName evidence="1">Uncharacterized protein</fullName>
    </submittedName>
</protein>
<gene>
    <name evidence="1" type="ORF">H2198_003741</name>
</gene>
<accession>A0ACC3AAD9</accession>